<evidence type="ECO:0000313" key="4">
    <source>
        <dbReference type="Proteomes" id="UP001597451"/>
    </source>
</evidence>
<dbReference type="InterPro" id="IPR007698">
    <property type="entry name" value="AlaDH/PNT_NAD(H)-bd"/>
</dbReference>
<dbReference type="NCBIfam" id="NF006162">
    <property type="entry name" value="PRK08306.1"/>
    <property type="match status" value="1"/>
</dbReference>
<name>A0ABW5Q0H3_9BACI</name>
<dbReference type="InterPro" id="IPR031629">
    <property type="entry name" value="DpaA_N"/>
</dbReference>
<dbReference type="NCBIfam" id="TIGR02853">
    <property type="entry name" value="spore_dpaA"/>
    <property type="match status" value="1"/>
</dbReference>
<evidence type="ECO:0000259" key="1">
    <source>
        <dbReference type="SMART" id="SM00997"/>
    </source>
</evidence>
<feature type="domain" description="Alanine dehydrogenase/pyridine nucleotide transhydrogenase NAD(H)-binding" evidence="2">
    <location>
        <begin position="144"/>
        <end position="263"/>
    </location>
</feature>
<comment type="caution">
    <text evidence="3">The sequence shown here is derived from an EMBL/GenBank/DDBJ whole genome shotgun (WGS) entry which is preliminary data.</text>
</comment>
<feature type="domain" description="S-adenosyl-L-homocysteine hydrolase NAD binding" evidence="1">
    <location>
        <begin position="132"/>
        <end position="270"/>
    </location>
</feature>
<dbReference type="Gene3D" id="3.40.50.720">
    <property type="entry name" value="NAD(P)-binding Rossmann-like Domain"/>
    <property type="match status" value="2"/>
</dbReference>
<dbReference type="Pfam" id="PF16924">
    <property type="entry name" value="DpaA_N"/>
    <property type="match status" value="1"/>
</dbReference>
<evidence type="ECO:0000313" key="3">
    <source>
        <dbReference type="EMBL" id="MFD2628895.1"/>
    </source>
</evidence>
<dbReference type="Proteomes" id="UP001597451">
    <property type="component" value="Unassembled WGS sequence"/>
</dbReference>
<dbReference type="InterPro" id="IPR036291">
    <property type="entry name" value="NAD(P)-bd_dom_sf"/>
</dbReference>
<dbReference type="SUPFAM" id="SSF51735">
    <property type="entry name" value="NAD(P)-binding Rossmann-fold domains"/>
    <property type="match status" value="1"/>
</dbReference>
<proteinExistence type="predicted"/>
<dbReference type="EMBL" id="JBHUMX010000023">
    <property type="protein sequence ID" value="MFD2628895.1"/>
    <property type="molecule type" value="Genomic_DNA"/>
</dbReference>
<evidence type="ECO:0000259" key="2">
    <source>
        <dbReference type="SMART" id="SM01002"/>
    </source>
</evidence>
<sequence>MLNGMKILLVGGDARYLEVIERLVRNGAQLYLAGFSEIDIKQTEVSKIDDMLECVETMDAIVLPVAGIDQDGKVEAPYSDKEVKITESLIKKTPNHCVIYTGTASSLLKNMVEAADRKLVTLFSRDDLAIYNSIPTAEGALKLAIENTKETVHGANVLVLGFGRVGMTVARLFSKVGANVTVAVRKKSAHARSFEFGIKSIEVDDLASHTKEADIFINTIPGMVLTKENIVKMKPSALIIDLASKPGGTDFEFAKKQGILTLHALGLPGKTAPKTAGKIIATILVDELSS</sequence>
<keyword evidence="4" id="KW-1185">Reference proteome</keyword>
<protein>
    <submittedName>
        <fullName evidence="3">Dipicolinate synthase subunit DpsA</fullName>
    </submittedName>
</protein>
<dbReference type="SMART" id="SM00997">
    <property type="entry name" value="AdoHcyase_NAD"/>
    <property type="match status" value="1"/>
</dbReference>
<accession>A0ABW5Q0H3</accession>
<dbReference type="InterPro" id="IPR014215">
    <property type="entry name" value="Dipicolinic_acid_synth_A"/>
</dbReference>
<dbReference type="Pfam" id="PF01262">
    <property type="entry name" value="AlaDh_PNT_C"/>
    <property type="match status" value="1"/>
</dbReference>
<organism evidence="3 4">
    <name type="scientific">Oceanobacillus kapialis</name>
    <dbReference type="NCBI Taxonomy" id="481353"/>
    <lineage>
        <taxon>Bacteria</taxon>
        <taxon>Bacillati</taxon>
        <taxon>Bacillota</taxon>
        <taxon>Bacilli</taxon>
        <taxon>Bacillales</taxon>
        <taxon>Bacillaceae</taxon>
        <taxon>Oceanobacillus</taxon>
    </lineage>
</organism>
<reference evidence="4" key="1">
    <citation type="journal article" date="2019" name="Int. J. Syst. Evol. Microbiol.">
        <title>The Global Catalogue of Microorganisms (GCM) 10K type strain sequencing project: providing services to taxonomists for standard genome sequencing and annotation.</title>
        <authorList>
            <consortium name="The Broad Institute Genomics Platform"/>
            <consortium name="The Broad Institute Genome Sequencing Center for Infectious Disease"/>
            <person name="Wu L."/>
            <person name="Ma J."/>
        </authorList>
    </citation>
    <scope>NUCLEOTIDE SEQUENCE [LARGE SCALE GENOMIC DNA]</scope>
    <source>
        <strain evidence="4">TISTR 1858</strain>
    </source>
</reference>
<dbReference type="InterPro" id="IPR015878">
    <property type="entry name" value="Ado_hCys_hydrolase_NAD-bd"/>
</dbReference>
<dbReference type="SMART" id="SM01002">
    <property type="entry name" value="AlaDh_PNT_C"/>
    <property type="match status" value="1"/>
</dbReference>
<gene>
    <name evidence="3" type="primary">dpsA</name>
    <name evidence="3" type="ORF">ACFSUN_08870</name>
</gene>
<dbReference type="RefSeq" id="WP_379561653.1">
    <property type="nucleotide sequence ID" value="NZ_JBHUMX010000023.1"/>
</dbReference>